<dbReference type="Proteomes" id="UP000284220">
    <property type="component" value="Unassembled WGS sequence"/>
</dbReference>
<feature type="domain" description="HicB-like antitoxin of toxin-antitoxin system" evidence="1">
    <location>
        <begin position="3"/>
        <end position="62"/>
    </location>
</feature>
<evidence type="ECO:0000313" key="3">
    <source>
        <dbReference type="Proteomes" id="UP000284220"/>
    </source>
</evidence>
<dbReference type="InterPro" id="IPR051404">
    <property type="entry name" value="TA_system_antitoxin"/>
</dbReference>
<organism evidence="2 3">
    <name type="scientific">Blautia obeum</name>
    <dbReference type="NCBI Taxonomy" id="40520"/>
    <lineage>
        <taxon>Bacteria</taxon>
        <taxon>Bacillati</taxon>
        <taxon>Bacillota</taxon>
        <taxon>Clostridia</taxon>
        <taxon>Lachnospirales</taxon>
        <taxon>Lachnospiraceae</taxon>
        <taxon>Blautia</taxon>
    </lineage>
</organism>
<dbReference type="InterPro" id="IPR031807">
    <property type="entry name" value="HicB-like"/>
</dbReference>
<comment type="caution">
    <text evidence="2">The sequence shown here is derived from an EMBL/GenBank/DDBJ whole genome shotgun (WGS) entry which is preliminary data.</text>
</comment>
<gene>
    <name evidence="2" type="ORF">DW272_15750</name>
</gene>
<dbReference type="AlphaFoldDB" id="A0A414S832"/>
<dbReference type="EMBL" id="QRHZ01000013">
    <property type="protein sequence ID" value="RHG14416.1"/>
    <property type="molecule type" value="Genomic_DNA"/>
</dbReference>
<dbReference type="InterPro" id="IPR035069">
    <property type="entry name" value="TTHA1013/TTHA0281-like"/>
</dbReference>
<dbReference type="SUPFAM" id="SSF143100">
    <property type="entry name" value="TTHA1013/TTHA0281-like"/>
    <property type="match status" value="1"/>
</dbReference>
<dbReference type="RefSeq" id="WP_118012979.1">
    <property type="nucleotide sequence ID" value="NZ_QRHZ01000013.1"/>
</dbReference>
<protein>
    <submittedName>
        <fullName evidence="2">Type II toxin-antitoxin system HicB family antitoxin</fullName>
    </submittedName>
</protein>
<accession>A0A414S832</accession>
<dbReference type="Pfam" id="PF15919">
    <property type="entry name" value="HicB_lk_antitox"/>
    <property type="match status" value="1"/>
</dbReference>
<dbReference type="Gene3D" id="3.30.160.250">
    <property type="match status" value="1"/>
</dbReference>
<sequence length="68" mass="7590">MNYPVILKYSSTDKCYIVSVPDFPGCMADGKTPNEAYENAKLVIKEWIDTARAAGREIPTPTFGQDNF</sequence>
<reference evidence="2 3" key="1">
    <citation type="submission" date="2018-08" db="EMBL/GenBank/DDBJ databases">
        <title>A genome reference for cultivated species of the human gut microbiota.</title>
        <authorList>
            <person name="Zou Y."/>
            <person name="Xue W."/>
            <person name="Luo G."/>
        </authorList>
    </citation>
    <scope>NUCLEOTIDE SEQUENCE [LARGE SCALE GENOMIC DNA]</scope>
    <source>
        <strain evidence="2 3">AM22-9LB</strain>
    </source>
</reference>
<dbReference type="PANTHER" id="PTHR34504">
    <property type="entry name" value="ANTITOXIN HICB"/>
    <property type="match status" value="1"/>
</dbReference>
<evidence type="ECO:0000313" key="2">
    <source>
        <dbReference type="EMBL" id="RHG14416.1"/>
    </source>
</evidence>
<proteinExistence type="predicted"/>
<evidence type="ECO:0000259" key="1">
    <source>
        <dbReference type="Pfam" id="PF15919"/>
    </source>
</evidence>
<dbReference type="PANTHER" id="PTHR34504:SF2">
    <property type="entry name" value="UPF0150 PROTEIN SSL0259"/>
    <property type="match status" value="1"/>
</dbReference>
<name>A0A414S832_9FIRM</name>